<organism evidence="3 4">
    <name type="scientific">Paenibacillus jilunlii</name>
    <dbReference type="NCBI Taxonomy" id="682956"/>
    <lineage>
        <taxon>Bacteria</taxon>
        <taxon>Bacillati</taxon>
        <taxon>Bacillota</taxon>
        <taxon>Bacilli</taxon>
        <taxon>Bacillales</taxon>
        <taxon>Paenibacillaceae</taxon>
        <taxon>Paenibacillus</taxon>
    </lineage>
</organism>
<feature type="chain" id="PRO_5010357148" description="Copper amine oxidase N-terminal domain-containing protein" evidence="2">
    <location>
        <begin position="23"/>
        <end position="173"/>
    </location>
</feature>
<reference evidence="3 4" key="1">
    <citation type="submission" date="2016-10" db="EMBL/GenBank/DDBJ databases">
        <authorList>
            <person name="de Groot N.N."/>
        </authorList>
    </citation>
    <scope>NUCLEOTIDE SEQUENCE [LARGE SCALE GENOMIC DNA]</scope>
    <source>
        <strain evidence="3 4">CGMCC 1.10239</strain>
    </source>
</reference>
<evidence type="ECO:0000256" key="1">
    <source>
        <dbReference type="SAM" id="Coils"/>
    </source>
</evidence>
<dbReference type="Proteomes" id="UP000182783">
    <property type="component" value="Unassembled WGS sequence"/>
</dbReference>
<feature type="signal peptide" evidence="2">
    <location>
        <begin position="1"/>
        <end position="22"/>
    </location>
</feature>
<feature type="coiled-coil region" evidence="1">
    <location>
        <begin position="146"/>
        <end position="173"/>
    </location>
</feature>
<dbReference type="EMBL" id="FNGM01000007">
    <property type="protein sequence ID" value="SDL97398.1"/>
    <property type="molecule type" value="Genomic_DNA"/>
</dbReference>
<evidence type="ECO:0008006" key="5">
    <source>
        <dbReference type="Google" id="ProtNLM"/>
    </source>
</evidence>
<name>A0A1G9PF57_9BACL</name>
<proteinExistence type="predicted"/>
<dbReference type="AlphaFoldDB" id="A0A1G9PF57"/>
<keyword evidence="2" id="KW-0732">Signal</keyword>
<keyword evidence="1" id="KW-0175">Coiled coil</keyword>
<evidence type="ECO:0000256" key="2">
    <source>
        <dbReference type="SAM" id="SignalP"/>
    </source>
</evidence>
<evidence type="ECO:0000313" key="3">
    <source>
        <dbReference type="EMBL" id="SDL97398.1"/>
    </source>
</evidence>
<dbReference type="OrthoDB" id="2625533at2"/>
<sequence>MKKLAAGFLAGAVLMIGTQAIGASTSLVGKTIQAEYTVNVYGKKLAVPAIVIDGKSYAPVRAIGELAGYKVSLSGRTISLDEKEAAALPSLADKNAGITMGPVPTLTADSGTAVTKGKIKAIDSKIDTVVDNILSTSSKLKADPDNGGLKDKLEQYKDEYADLLQQKDAELQK</sequence>
<dbReference type="RefSeq" id="WP_062527487.1">
    <property type="nucleotide sequence ID" value="NZ_CP048429.1"/>
</dbReference>
<protein>
    <recommendedName>
        <fullName evidence="5">Copper amine oxidase N-terminal domain-containing protein</fullName>
    </recommendedName>
</protein>
<gene>
    <name evidence="3" type="ORF">SAMN05216191_107173</name>
</gene>
<evidence type="ECO:0000313" key="4">
    <source>
        <dbReference type="Proteomes" id="UP000182783"/>
    </source>
</evidence>
<accession>A0A1G9PF57</accession>